<keyword evidence="5 8" id="KW-0472">Membrane</keyword>
<evidence type="ECO:0000259" key="12">
    <source>
        <dbReference type="Pfam" id="PF02823"/>
    </source>
</evidence>
<comment type="subunit">
    <text evidence="8 9">F-type ATPases have 2 components, CF(1) - the catalytic core - and CF(0) - the membrane proton channel. CF(1) has five subunits: alpha(3), beta(3), gamma(1), delta(1), epsilon(1). CF(0) has three main subunits: a, b and c.</text>
</comment>
<sequence>MNIHFEIVTPERVVLKEEIQQVLVPTIEGEITILPKHMPLIGILKPGVLEIKTAEGGIETIAVSGGFVEVLSTKVVILADTAERAHEIDETRAEEARKRAEEAMKEKGEHVDFALFQAQIAKEMARIKAVHRHRHLQNKH</sequence>
<evidence type="ECO:0000256" key="2">
    <source>
        <dbReference type="ARBA" id="ARBA00005712"/>
    </source>
</evidence>
<comment type="caution">
    <text evidence="13">The sequence shown here is derived from an EMBL/GenBank/DDBJ whole genome shotgun (WGS) entry which is preliminary data.</text>
</comment>
<evidence type="ECO:0000313" key="13">
    <source>
        <dbReference type="EMBL" id="PIR95156.1"/>
    </source>
</evidence>
<comment type="similarity">
    <text evidence="2 8 9">Belongs to the ATPase epsilon chain family.</text>
</comment>
<dbReference type="InterPro" id="IPR036794">
    <property type="entry name" value="ATP_F1_dsu/esu_C_sf"/>
</dbReference>
<dbReference type="PANTHER" id="PTHR13822">
    <property type="entry name" value="ATP SYNTHASE DELTA/EPSILON CHAIN"/>
    <property type="match status" value="1"/>
</dbReference>
<feature type="domain" description="ATP synthase epsilon subunit C-terminal" evidence="11">
    <location>
        <begin position="87"/>
        <end position="130"/>
    </location>
</feature>
<evidence type="ECO:0000259" key="11">
    <source>
        <dbReference type="Pfam" id="PF00401"/>
    </source>
</evidence>
<keyword evidence="4 8" id="KW-0406">Ion transport</keyword>
<evidence type="ECO:0000256" key="7">
    <source>
        <dbReference type="ARBA" id="ARBA00023310"/>
    </source>
</evidence>
<keyword evidence="3 8" id="KW-0813">Transport</keyword>
<evidence type="ECO:0000256" key="1">
    <source>
        <dbReference type="ARBA" id="ARBA00004202"/>
    </source>
</evidence>
<dbReference type="GO" id="GO:0045259">
    <property type="term" value="C:proton-transporting ATP synthase complex"/>
    <property type="evidence" value="ECO:0007669"/>
    <property type="project" value="UniProtKB-KW"/>
</dbReference>
<dbReference type="SUPFAM" id="SSF51344">
    <property type="entry name" value="Epsilon subunit of F1F0-ATP synthase N-terminal domain"/>
    <property type="match status" value="1"/>
</dbReference>
<organism evidence="13 14">
    <name type="scientific">Candidatus Falkowbacteria bacterium CG10_big_fil_rev_8_21_14_0_10_37_6</name>
    <dbReference type="NCBI Taxonomy" id="1974563"/>
    <lineage>
        <taxon>Bacteria</taxon>
        <taxon>Candidatus Falkowiibacteriota</taxon>
    </lineage>
</organism>
<protein>
    <recommendedName>
        <fullName evidence="8">ATP synthase epsilon chain</fullName>
    </recommendedName>
    <alternativeName>
        <fullName evidence="8">ATP synthase F1 sector epsilon subunit</fullName>
    </alternativeName>
    <alternativeName>
        <fullName evidence="8">F-ATPase epsilon subunit</fullName>
    </alternativeName>
</protein>
<dbReference type="NCBIfam" id="TIGR01216">
    <property type="entry name" value="ATP_synt_epsi"/>
    <property type="match status" value="1"/>
</dbReference>
<feature type="coiled-coil region" evidence="10">
    <location>
        <begin position="79"/>
        <end position="106"/>
    </location>
</feature>
<evidence type="ECO:0000313" key="14">
    <source>
        <dbReference type="Proteomes" id="UP000228614"/>
    </source>
</evidence>
<proteinExistence type="inferred from homology"/>
<gene>
    <name evidence="8 13" type="primary">atpC</name>
    <name evidence="13" type="ORF">COT95_00250</name>
</gene>
<evidence type="ECO:0000256" key="3">
    <source>
        <dbReference type="ARBA" id="ARBA00022448"/>
    </source>
</evidence>
<dbReference type="Gene3D" id="2.60.15.10">
    <property type="entry name" value="F0F1 ATP synthase delta/epsilon subunit, N-terminal"/>
    <property type="match status" value="1"/>
</dbReference>
<evidence type="ECO:0000256" key="4">
    <source>
        <dbReference type="ARBA" id="ARBA00023065"/>
    </source>
</evidence>
<evidence type="ECO:0000256" key="5">
    <source>
        <dbReference type="ARBA" id="ARBA00023136"/>
    </source>
</evidence>
<feature type="domain" description="ATP synthase F1 complex delta/epsilon subunit N-terminal" evidence="12">
    <location>
        <begin position="3"/>
        <end position="82"/>
    </location>
</feature>
<dbReference type="EMBL" id="PFAN01000014">
    <property type="protein sequence ID" value="PIR95156.1"/>
    <property type="molecule type" value="Genomic_DNA"/>
</dbReference>
<dbReference type="Pfam" id="PF00401">
    <property type="entry name" value="ATP-synt_DE"/>
    <property type="match status" value="1"/>
</dbReference>
<dbReference type="InterPro" id="IPR020547">
    <property type="entry name" value="ATP_synth_F1_esu_C"/>
</dbReference>
<dbReference type="GO" id="GO:0005886">
    <property type="term" value="C:plasma membrane"/>
    <property type="evidence" value="ECO:0007669"/>
    <property type="project" value="UniProtKB-SubCell"/>
</dbReference>
<dbReference type="HAMAP" id="MF_00530">
    <property type="entry name" value="ATP_synth_epsil_bac"/>
    <property type="match status" value="1"/>
</dbReference>
<comment type="function">
    <text evidence="8">Produces ATP from ADP in the presence of a proton gradient across the membrane.</text>
</comment>
<dbReference type="CDD" id="cd12152">
    <property type="entry name" value="F1-ATPase_delta"/>
    <property type="match status" value="1"/>
</dbReference>
<dbReference type="PANTHER" id="PTHR13822:SF10">
    <property type="entry name" value="ATP SYNTHASE EPSILON CHAIN, CHLOROPLASTIC"/>
    <property type="match status" value="1"/>
</dbReference>
<keyword evidence="7 8" id="KW-0066">ATP synthesis</keyword>
<dbReference type="NCBIfam" id="NF009980">
    <property type="entry name" value="PRK13446.1"/>
    <property type="match status" value="1"/>
</dbReference>
<dbReference type="AlphaFoldDB" id="A0A2H0V7S5"/>
<keyword evidence="8" id="KW-0375">Hydrogen ion transport</keyword>
<dbReference type="Gene3D" id="1.20.5.440">
    <property type="entry name" value="ATP synthase delta/epsilon subunit, C-terminal domain"/>
    <property type="match status" value="1"/>
</dbReference>
<accession>A0A2H0V7S5</accession>
<keyword evidence="8" id="KW-1003">Cell membrane</keyword>
<evidence type="ECO:0000256" key="9">
    <source>
        <dbReference type="RuleBase" id="RU003656"/>
    </source>
</evidence>
<dbReference type="GO" id="GO:0046933">
    <property type="term" value="F:proton-transporting ATP synthase activity, rotational mechanism"/>
    <property type="evidence" value="ECO:0007669"/>
    <property type="project" value="UniProtKB-UniRule"/>
</dbReference>
<keyword evidence="6 8" id="KW-0139">CF(1)</keyword>
<dbReference type="InterPro" id="IPR001469">
    <property type="entry name" value="ATP_synth_F1_dsu/esu"/>
</dbReference>
<name>A0A2H0V7S5_9BACT</name>
<comment type="subcellular location">
    <subcellularLocation>
        <location evidence="1 8">Cell membrane</location>
        <topology evidence="1 8">Peripheral membrane protein</topology>
    </subcellularLocation>
</comment>
<dbReference type="Proteomes" id="UP000228614">
    <property type="component" value="Unassembled WGS sequence"/>
</dbReference>
<dbReference type="Pfam" id="PF02823">
    <property type="entry name" value="ATP-synt_DE_N"/>
    <property type="match status" value="1"/>
</dbReference>
<evidence type="ECO:0000256" key="8">
    <source>
        <dbReference type="HAMAP-Rule" id="MF_00530"/>
    </source>
</evidence>
<evidence type="ECO:0000256" key="10">
    <source>
        <dbReference type="SAM" id="Coils"/>
    </source>
</evidence>
<dbReference type="GO" id="GO:0005524">
    <property type="term" value="F:ATP binding"/>
    <property type="evidence" value="ECO:0007669"/>
    <property type="project" value="UniProtKB-UniRule"/>
</dbReference>
<dbReference type="SUPFAM" id="SSF46604">
    <property type="entry name" value="Epsilon subunit of F1F0-ATP synthase C-terminal domain"/>
    <property type="match status" value="1"/>
</dbReference>
<evidence type="ECO:0000256" key="6">
    <source>
        <dbReference type="ARBA" id="ARBA00023196"/>
    </source>
</evidence>
<keyword evidence="10" id="KW-0175">Coiled coil</keyword>
<reference evidence="14" key="1">
    <citation type="submission" date="2017-09" db="EMBL/GenBank/DDBJ databases">
        <title>Depth-based differentiation of microbial function through sediment-hosted aquifers and enrichment of novel symbionts in the deep terrestrial subsurface.</title>
        <authorList>
            <person name="Probst A.J."/>
            <person name="Ladd B."/>
            <person name="Jarett J.K."/>
            <person name="Geller-Mcgrath D.E."/>
            <person name="Sieber C.M.K."/>
            <person name="Emerson J.B."/>
            <person name="Anantharaman K."/>
            <person name="Thomas B.C."/>
            <person name="Malmstrom R."/>
            <person name="Stieglmeier M."/>
            <person name="Klingl A."/>
            <person name="Woyke T."/>
            <person name="Ryan C.M."/>
            <person name="Banfield J.F."/>
        </authorList>
    </citation>
    <scope>NUCLEOTIDE SEQUENCE [LARGE SCALE GENOMIC DNA]</scope>
</reference>
<dbReference type="InterPro" id="IPR036771">
    <property type="entry name" value="ATPsynth_dsu/esu_N"/>
</dbReference>
<dbReference type="InterPro" id="IPR020546">
    <property type="entry name" value="ATP_synth_F1_dsu/esu_N"/>
</dbReference>